<proteinExistence type="predicted"/>
<evidence type="ECO:0000256" key="1">
    <source>
        <dbReference type="SAM" id="SignalP"/>
    </source>
</evidence>
<dbReference type="EMBL" id="JBJQND010000017">
    <property type="protein sequence ID" value="KAL3843249.1"/>
    <property type="molecule type" value="Genomic_DNA"/>
</dbReference>
<protein>
    <recommendedName>
        <fullName evidence="2 3">EGF-like domain-containing protein</fullName>
    </recommendedName>
</protein>
<reference evidence="4 5" key="1">
    <citation type="submission" date="2024-11" db="EMBL/GenBank/DDBJ databases">
        <title>Chromosome-level genome assembly of the freshwater bivalve Anodonta woodiana.</title>
        <authorList>
            <person name="Chen X."/>
        </authorList>
    </citation>
    <scope>NUCLEOTIDE SEQUENCE [LARGE SCALE GENOMIC DNA]</scope>
    <source>
        <strain evidence="4">MN2024</strain>
        <tissue evidence="4">Gills</tissue>
    </source>
</reference>
<dbReference type="PROSITE" id="PS00022">
    <property type="entry name" value="EGF_1"/>
    <property type="match status" value="1"/>
</dbReference>
<feature type="non-terminal residue" evidence="4">
    <location>
        <position position="608"/>
    </location>
</feature>
<keyword evidence="5" id="KW-1185">Reference proteome</keyword>
<dbReference type="PROSITE" id="PS01186">
    <property type="entry name" value="EGF_2"/>
    <property type="match status" value="1"/>
</dbReference>
<gene>
    <name evidence="4" type="ORF">ACJMK2_021191</name>
</gene>
<dbReference type="InterPro" id="IPR000742">
    <property type="entry name" value="EGF"/>
</dbReference>
<feature type="signal peptide" evidence="1">
    <location>
        <begin position="1"/>
        <end position="20"/>
    </location>
</feature>
<accession>A0ABD3U1B9</accession>
<feature type="domain" description="EGF-like" evidence="2 3">
    <location>
        <begin position="219"/>
        <end position="230"/>
    </location>
</feature>
<evidence type="ECO:0000313" key="4">
    <source>
        <dbReference type="EMBL" id="KAL3843249.1"/>
    </source>
</evidence>
<organism evidence="4 5">
    <name type="scientific">Sinanodonta woodiana</name>
    <name type="common">Chinese pond mussel</name>
    <name type="synonym">Anodonta woodiana</name>
    <dbReference type="NCBI Taxonomy" id="1069815"/>
    <lineage>
        <taxon>Eukaryota</taxon>
        <taxon>Metazoa</taxon>
        <taxon>Spiralia</taxon>
        <taxon>Lophotrochozoa</taxon>
        <taxon>Mollusca</taxon>
        <taxon>Bivalvia</taxon>
        <taxon>Autobranchia</taxon>
        <taxon>Heteroconchia</taxon>
        <taxon>Palaeoheterodonta</taxon>
        <taxon>Unionida</taxon>
        <taxon>Unionoidea</taxon>
        <taxon>Unionidae</taxon>
        <taxon>Unioninae</taxon>
        <taxon>Sinanodonta</taxon>
    </lineage>
</organism>
<evidence type="ECO:0000259" key="2">
    <source>
        <dbReference type="PROSITE" id="PS00022"/>
    </source>
</evidence>
<keyword evidence="1" id="KW-0732">Signal</keyword>
<dbReference type="Proteomes" id="UP001634394">
    <property type="component" value="Unassembled WGS sequence"/>
</dbReference>
<evidence type="ECO:0000259" key="3">
    <source>
        <dbReference type="PROSITE" id="PS01186"/>
    </source>
</evidence>
<comment type="caution">
    <text evidence="4">The sequence shown here is derived from an EMBL/GenBank/DDBJ whole genome shotgun (WGS) entry which is preliminary data.</text>
</comment>
<feature type="chain" id="PRO_5044768533" description="EGF-like domain-containing protein" evidence="1">
    <location>
        <begin position="21"/>
        <end position="608"/>
    </location>
</feature>
<name>A0ABD3U1B9_SINWO</name>
<sequence>MKAVKTLLVIVLCCIHSAVGIGWIWGIQPIMEGESLKGGENVCTYKAYKNERSTTSCGFLWWKTCSSYKMVIIDMYKCCPGWASEDGKGCKMPLCAGLWNPLACKRNEGYVKYKDGRTVQNSGGECVKNNTCGNCNIGYYSGNGYCWACTMIDKCNIPICEHAGDSSCEYCEGEYSAEYGAYAYTRFIDGGKTCRQACSWRKGSRCYPGNCSDTTISSCKCLNGFSGPDCDQIIDEVSILENHIKLTAGLEIVEAPPNMNSSDPQPTTWTNQKLNNLRAHATLKGNFKKILPEYPYLPISKLQSSNVSKVGITHGKIQLDLYRGGDILTVKQKCGNGNNQPVPENFVCEGDFVLNDWEPFKHQDRIQFTVEATNGGYVLFKNWDNSQQMEKYNMTGKTKQSSFSIVFDFQEPVHCRELSNSCSSEPIIVPDVTNTSLFRVAWSGWQDTDSGISTYEIEVFQLIPDGKISDVTKLKHGDKVAGTPGPFDSSISETNISIKMAGVYAILLRAVDKAGNRKSSRRIMIFDNVSNVKIMNDPSKVTSASKETNYTWITTPCETIHIEWFNRFANKEHERSGWLNSVQKVNEVDIVLDDNEGERQINRKDNIH</sequence>
<dbReference type="AlphaFoldDB" id="A0ABD3U1B9"/>
<evidence type="ECO:0000313" key="5">
    <source>
        <dbReference type="Proteomes" id="UP001634394"/>
    </source>
</evidence>